<dbReference type="EC" id="3.1.1.-" evidence="5"/>
<comment type="similarity">
    <text evidence="1 5">Belongs to the type-B carboxylesterase/lipase family.</text>
</comment>
<proteinExistence type="inferred from homology"/>
<evidence type="ECO:0000256" key="1">
    <source>
        <dbReference type="ARBA" id="ARBA00005964"/>
    </source>
</evidence>
<accession>A0A8J2LBT3</accession>
<gene>
    <name evidence="9" type="ORF">AFUS01_LOCUS38483</name>
</gene>
<dbReference type="PANTHER" id="PTHR43142">
    <property type="entry name" value="CARBOXYLIC ESTER HYDROLASE"/>
    <property type="match status" value="1"/>
</dbReference>
<evidence type="ECO:0000313" key="10">
    <source>
        <dbReference type="Proteomes" id="UP000708208"/>
    </source>
</evidence>
<organism evidence="9 10">
    <name type="scientific">Allacma fusca</name>
    <dbReference type="NCBI Taxonomy" id="39272"/>
    <lineage>
        <taxon>Eukaryota</taxon>
        <taxon>Metazoa</taxon>
        <taxon>Ecdysozoa</taxon>
        <taxon>Arthropoda</taxon>
        <taxon>Hexapoda</taxon>
        <taxon>Collembola</taxon>
        <taxon>Symphypleona</taxon>
        <taxon>Sminthuridae</taxon>
        <taxon>Allacma</taxon>
    </lineage>
</organism>
<reference evidence="9" key="1">
    <citation type="submission" date="2021-06" db="EMBL/GenBank/DDBJ databases">
        <authorList>
            <person name="Hodson N. C."/>
            <person name="Mongue J. A."/>
            <person name="Jaron S. K."/>
        </authorList>
    </citation>
    <scope>NUCLEOTIDE SEQUENCE</scope>
</reference>
<dbReference type="Pfam" id="PF00135">
    <property type="entry name" value="COesterase"/>
    <property type="match status" value="1"/>
</dbReference>
<keyword evidence="7" id="KW-0812">Transmembrane</keyword>
<feature type="domain" description="Carboxylesterase type B" evidence="8">
    <location>
        <begin position="84"/>
        <end position="583"/>
    </location>
</feature>
<evidence type="ECO:0000256" key="3">
    <source>
        <dbReference type="ARBA" id="ARBA00022801"/>
    </source>
</evidence>
<evidence type="ECO:0000256" key="7">
    <source>
        <dbReference type="SAM" id="Phobius"/>
    </source>
</evidence>
<dbReference type="PROSITE" id="PS00122">
    <property type="entry name" value="CARBOXYLESTERASE_B_1"/>
    <property type="match status" value="1"/>
</dbReference>
<keyword evidence="7" id="KW-0472">Membrane</keyword>
<dbReference type="OrthoDB" id="19653at2759"/>
<evidence type="ECO:0000256" key="5">
    <source>
        <dbReference type="RuleBase" id="RU361235"/>
    </source>
</evidence>
<name>A0A8J2LBT3_9HEXA</name>
<evidence type="ECO:0000259" key="8">
    <source>
        <dbReference type="Pfam" id="PF00135"/>
    </source>
</evidence>
<evidence type="ECO:0000313" key="9">
    <source>
        <dbReference type="EMBL" id="CAG7828562.1"/>
    </source>
</evidence>
<keyword evidence="7" id="KW-1133">Transmembrane helix</keyword>
<keyword evidence="4" id="KW-0325">Glycoprotein</keyword>
<dbReference type="AlphaFoldDB" id="A0A8J2LBT3"/>
<dbReference type="InterPro" id="IPR019826">
    <property type="entry name" value="Carboxylesterase_B_AS"/>
</dbReference>
<feature type="region of interest" description="Disordered" evidence="6">
    <location>
        <begin position="121"/>
        <end position="145"/>
    </location>
</feature>
<dbReference type="EMBL" id="CAJVCH010548021">
    <property type="protein sequence ID" value="CAG7828562.1"/>
    <property type="molecule type" value="Genomic_DNA"/>
</dbReference>
<protein>
    <recommendedName>
        <fullName evidence="5">Carboxylic ester hydrolase</fullName>
        <ecNumber evidence="5">3.1.1.-</ecNumber>
    </recommendedName>
</protein>
<feature type="transmembrane region" description="Helical" evidence="7">
    <location>
        <begin position="18"/>
        <end position="37"/>
    </location>
</feature>
<keyword evidence="2" id="KW-0719">Serine esterase</keyword>
<evidence type="ECO:0000256" key="2">
    <source>
        <dbReference type="ARBA" id="ARBA00022487"/>
    </source>
</evidence>
<keyword evidence="3 5" id="KW-0378">Hydrolase</keyword>
<keyword evidence="10" id="KW-1185">Reference proteome</keyword>
<sequence length="606" mass="68229">MNFTEEYTEVRVKKYKTVIIAVATVAFCGLALGIVLGSNSRDEGTNILTQNDHVGQSDLTILGEDSTIVQLKAPAPSVNRRRNSVVTVPRQGRLRGRTLTSRKGRDYSVFYKIPYAQPPLGNLRFQPPQTPKRWRGVRDATKPGPQCIQREKYAPEPISAGEEDCLFLNIYTTALPKTEGDNPSLPVLFYLHGGASNGNGTRYGGKYFMDEDVVLVTIEFRVGILGYLRTDTIDYPGNYGSKDQVFALKWVQQNIQRFGGDPKRVMIFGNSGGGQAVHALLVSPMSEGLFSTAILQSGNCLRQVPDSLPLTQLLGREVGCDSSKNEEFVECLRKVEAKKLVLTFSQNLEIGPFKEMVPENGDESNTFLPDFTWNLIQQGRSHRVPTIFGDVSEEALGSTSSDYLLTENSTRVLNTNWDDLFPSIVQIPDNENHSVATKFRDVYFGDKYVNNDTRLELLHMGSDAYVHSQRVAALLQAQTTDQPVYLYWITKEPAKSYAEQYKQRFPPPYGVAHADELQYLFLYDGYPEITVDSPWFKYSEALVKIWVSFATTGKPASPSEDWKPIDLADNGMKWFELGDQFREVEPVTERMLLWDEYTDKLYVPAT</sequence>
<evidence type="ECO:0000256" key="4">
    <source>
        <dbReference type="ARBA" id="ARBA00023180"/>
    </source>
</evidence>
<dbReference type="InterPro" id="IPR002018">
    <property type="entry name" value="CarbesteraseB"/>
</dbReference>
<evidence type="ECO:0000256" key="6">
    <source>
        <dbReference type="SAM" id="MobiDB-lite"/>
    </source>
</evidence>
<dbReference type="PANTHER" id="PTHR43142:SF1">
    <property type="entry name" value="CARBOXYLIC ESTER HYDROLASE"/>
    <property type="match status" value="1"/>
</dbReference>
<comment type="caution">
    <text evidence="9">The sequence shown here is derived from an EMBL/GenBank/DDBJ whole genome shotgun (WGS) entry which is preliminary data.</text>
</comment>
<dbReference type="Proteomes" id="UP000708208">
    <property type="component" value="Unassembled WGS sequence"/>
</dbReference>
<dbReference type="GO" id="GO:0052689">
    <property type="term" value="F:carboxylic ester hydrolase activity"/>
    <property type="evidence" value="ECO:0007669"/>
    <property type="project" value="UniProtKB-KW"/>
</dbReference>